<keyword evidence="1" id="KW-0732">Signal</keyword>
<dbReference type="PANTHER" id="PTHR11257:SF13">
    <property type="entry name" value="GEO07322P1"/>
    <property type="match status" value="1"/>
</dbReference>
<dbReference type="OMA" id="MEIAPCK"/>
<feature type="signal peptide" evidence="1">
    <location>
        <begin position="1"/>
        <end position="20"/>
    </location>
</feature>
<dbReference type="Gene3D" id="1.10.2080.10">
    <property type="entry name" value="Insect odorant-binding protein A10/Ejaculatory bulb-specific protein 3"/>
    <property type="match status" value="1"/>
</dbReference>
<dbReference type="Pfam" id="PF03392">
    <property type="entry name" value="OS-D"/>
    <property type="match status" value="1"/>
</dbReference>
<evidence type="ECO:0000313" key="6">
    <source>
        <dbReference type="Proteomes" id="UP000279307"/>
    </source>
</evidence>
<reference evidence="3" key="3">
    <citation type="submission" date="2018-07" db="EMBL/GenBank/DDBJ databases">
        <authorList>
            <person name="Mckenzie S.K."/>
            <person name="Kronauer D.J.C."/>
        </authorList>
    </citation>
    <scope>NUCLEOTIDE SEQUENCE</scope>
    <source>
        <strain evidence="3">Clonal line C1</strain>
    </source>
</reference>
<evidence type="ECO:0000313" key="4">
    <source>
        <dbReference type="EMBL" id="RLU15452.1"/>
    </source>
</evidence>
<accession>A0A026VZ15</accession>
<reference evidence="2 5" key="1">
    <citation type="journal article" date="2014" name="Curr. Biol.">
        <title>The genome of the clonal raider ant Cerapachys biroi.</title>
        <authorList>
            <person name="Oxley P.R."/>
            <person name="Ji L."/>
            <person name="Fetter-Pruneda I."/>
            <person name="McKenzie S.K."/>
            <person name="Li C."/>
            <person name="Hu H."/>
            <person name="Zhang G."/>
            <person name="Kronauer D.J."/>
        </authorList>
    </citation>
    <scope>NUCLEOTIDE SEQUENCE [LARGE SCALE GENOMIC DNA]</scope>
</reference>
<name>A0A026VZ15_OOCBI</name>
<dbReference type="AlphaFoldDB" id="A0A026VZ15"/>
<evidence type="ECO:0000313" key="2">
    <source>
        <dbReference type="EMBL" id="EZA48691.1"/>
    </source>
</evidence>
<evidence type="ECO:0000313" key="5">
    <source>
        <dbReference type="Proteomes" id="UP000053097"/>
    </source>
</evidence>
<dbReference type="EMBL" id="QOIP01000013">
    <property type="protein sequence ID" value="RLU15452.1"/>
    <property type="molecule type" value="Genomic_DNA"/>
</dbReference>
<protein>
    <submittedName>
        <fullName evidence="3 4">ObirCsp10</fullName>
    </submittedName>
</protein>
<evidence type="ECO:0000256" key="1">
    <source>
        <dbReference type="SAM" id="SignalP"/>
    </source>
</evidence>
<evidence type="ECO:0000313" key="3">
    <source>
        <dbReference type="EMBL" id="RLU15341.1"/>
    </source>
</evidence>
<dbReference type="SUPFAM" id="SSF100910">
    <property type="entry name" value="Chemosensory protein Csp2"/>
    <property type="match status" value="1"/>
</dbReference>
<feature type="chain" id="PRO_5035982679" evidence="1">
    <location>
        <begin position="21"/>
        <end position="118"/>
    </location>
</feature>
<gene>
    <name evidence="3" type="ORF">DMN91_012335</name>
    <name evidence="4" type="ORF">DMN91_012446</name>
    <name evidence="2" type="ORF">X777_13205</name>
</gene>
<keyword evidence="5" id="KW-1185">Reference proteome</keyword>
<organism evidence="2 5">
    <name type="scientific">Ooceraea biroi</name>
    <name type="common">Clonal raider ant</name>
    <name type="synonym">Cerapachys biroi</name>
    <dbReference type="NCBI Taxonomy" id="2015173"/>
    <lineage>
        <taxon>Eukaryota</taxon>
        <taxon>Metazoa</taxon>
        <taxon>Ecdysozoa</taxon>
        <taxon>Arthropoda</taxon>
        <taxon>Hexapoda</taxon>
        <taxon>Insecta</taxon>
        <taxon>Pterygota</taxon>
        <taxon>Neoptera</taxon>
        <taxon>Endopterygota</taxon>
        <taxon>Hymenoptera</taxon>
        <taxon>Apocrita</taxon>
        <taxon>Aculeata</taxon>
        <taxon>Formicoidea</taxon>
        <taxon>Formicidae</taxon>
        <taxon>Dorylinae</taxon>
        <taxon>Ooceraea</taxon>
    </lineage>
</organism>
<dbReference type="EMBL" id="KK107577">
    <property type="protein sequence ID" value="EZA48691.1"/>
    <property type="molecule type" value="Genomic_DNA"/>
</dbReference>
<dbReference type="Proteomes" id="UP000053097">
    <property type="component" value="Unassembled WGS sequence"/>
</dbReference>
<dbReference type="OrthoDB" id="8183954at2759"/>
<dbReference type="PANTHER" id="PTHR11257">
    <property type="entry name" value="CHEMOSENSORY PROTEIN-RELATED"/>
    <property type="match status" value="1"/>
</dbReference>
<dbReference type="Proteomes" id="UP000279307">
    <property type="component" value="Chromosome 13"/>
</dbReference>
<proteinExistence type="predicted"/>
<dbReference type="EMBL" id="QOIP01000013">
    <property type="protein sequence ID" value="RLU15341.1"/>
    <property type="molecule type" value="Genomic_DNA"/>
</dbReference>
<dbReference type="InterPro" id="IPR036682">
    <property type="entry name" value="OS_D_A10/PebIII_sf"/>
</dbReference>
<sequence>MARLSCIALIVGLALVCVLAKEEFYSDRFDDVDIPAIFNNNKLRRQYYSCLMDTGPCATAPQRFIKDIFGEIIQTQCKKCTEKQKGMFEYIIEWYTEHEPVEWQALVTKLLADLQKKA</sequence>
<dbReference type="InterPro" id="IPR005055">
    <property type="entry name" value="A10/PebIII"/>
</dbReference>
<reference evidence="3 6" key="2">
    <citation type="journal article" date="2018" name="Genome Res.">
        <title>The genomic architecture and molecular evolution of ant odorant receptors.</title>
        <authorList>
            <person name="McKenzie S.K."/>
            <person name="Kronauer D.J.C."/>
        </authorList>
    </citation>
    <scope>NUCLEOTIDE SEQUENCE [LARGE SCALE GENOMIC DNA]</scope>
    <source>
        <strain evidence="3">Clonal line C1</strain>
    </source>
</reference>